<evidence type="ECO:0008006" key="4">
    <source>
        <dbReference type="Google" id="ProtNLM"/>
    </source>
</evidence>
<proteinExistence type="predicted"/>
<gene>
    <name evidence="2" type="ORF">HGO97_009870</name>
</gene>
<protein>
    <recommendedName>
        <fullName evidence="4">Pilin/secretion family protein with methylation motif</fullName>
    </recommendedName>
</protein>
<name>A0ABS6D3F1_9FIRM</name>
<evidence type="ECO:0000313" key="2">
    <source>
        <dbReference type="EMBL" id="MBU3876118.1"/>
    </source>
</evidence>
<keyword evidence="1" id="KW-0472">Membrane</keyword>
<organism evidence="2 3">
    <name type="scientific">Faecalicatena faecalis</name>
    <dbReference type="NCBI Taxonomy" id="2726362"/>
    <lineage>
        <taxon>Bacteria</taxon>
        <taxon>Bacillati</taxon>
        <taxon>Bacillota</taxon>
        <taxon>Clostridia</taxon>
        <taxon>Lachnospirales</taxon>
        <taxon>Lachnospiraceae</taxon>
        <taxon>Faecalicatena</taxon>
    </lineage>
</organism>
<dbReference type="RefSeq" id="WP_216241135.1">
    <property type="nucleotide sequence ID" value="NZ_JABACJ020000007.1"/>
</dbReference>
<dbReference type="EMBL" id="JABACJ020000007">
    <property type="protein sequence ID" value="MBU3876118.1"/>
    <property type="molecule type" value="Genomic_DNA"/>
</dbReference>
<keyword evidence="1" id="KW-1133">Transmembrane helix</keyword>
<feature type="transmembrane region" description="Helical" evidence="1">
    <location>
        <begin position="20"/>
        <end position="39"/>
    </location>
</feature>
<comment type="caution">
    <text evidence="2">The sequence shown here is derived from an EMBL/GenBank/DDBJ whole genome shotgun (WGS) entry which is preliminary data.</text>
</comment>
<sequence length="146" mass="16731">MSQSYESLTYKNKFLRACKAALIILLICLVVLAPALWIWDQSIQERQTLREAKNVVMNMNLLSLEAYGLGTSIVDKSRTSGMSKEAEEDVVSFSGAEGTIHLVSWNTGKNCVDTMSYQKGRFLVQYQYDIDNDADTWEVYWKIHQY</sequence>
<evidence type="ECO:0000313" key="3">
    <source>
        <dbReference type="Proteomes" id="UP000723714"/>
    </source>
</evidence>
<accession>A0ABS6D3F1</accession>
<dbReference type="Proteomes" id="UP000723714">
    <property type="component" value="Unassembled WGS sequence"/>
</dbReference>
<evidence type="ECO:0000256" key="1">
    <source>
        <dbReference type="SAM" id="Phobius"/>
    </source>
</evidence>
<keyword evidence="1" id="KW-0812">Transmembrane</keyword>
<keyword evidence="3" id="KW-1185">Reference proteome</keyword>
<reference evidence="2 3" key="1">
    <citation type="submission" date="2021-06" db="EMBL/GenBank/DDBJ databases">
        <title>Faecalicatena sp. nov. isolated from porcine feces.</title>
        <authorList>
            <person name="Oh B.S."/>
            <person name="Lee J.H."/>
        </authorList>
    </citation>
    <scope>NUCLEOTIDE SEQUENCE [LARGE SCALE GENOMIC DNA]</scope>
    <source>
        <strain evidence="2 3">AGMB00832</strain>
    </source>
</reference>